<evidence type="ECO:0000256" key="1">
    <source>
        <dbReference type="SAM" id="Phobius"/>
    </source>
</evidence>
<keyword evidence="1" id="KW-0472">Membrane</keyword>
<dbReference type="RefSeq" id="WP_353568269.1">
    <property type="nucleotide sequence ID" value="NZ_BAABRI010000021.1"/>
</dbReference>
<comment type="caution">
    <text evidence="2">The sequence shown here is derived from an EMBL/GenBank/DDBJ whole genome shotgun (WGS) entry which is preliminary data.</text>
</comment>
<proteinExistence type="predicted"/>
<keyword evidence="3" id="KW-1185">Reference proteome</keyword>
<evidence type="ECO:0000313" key="3">
    <source>
        <dbReference type="Proteomes" id="UP001476282"/>
    </source>
</evidence>
<evidence type="ECO:0000313" key="2">
    <source>
        <dbReference type="EMBL" id="GAA5484171.1"/>
    </source>
</evidence>
<name>A0ABP9UUW9_9BACT</name>
<reference evidence="2 3" key="1">
    <citation type="submission" date="2024-02" db="EMBL/GenBank/DDBJ databases">
        <title>Haloferula sargassicola NBRC 104335.</title>
        <authorList>
            <person name="Ichikawa N."/>
            <person name="Katano-Makiyama Y."/>
            <person name="Hidaka K."/>
        </authorList>
    </citation>
    <scope>NUCLEOTIDE SEQUENCE [LARGE SCALE GENOMIC DNA]</scope>
    <source>
        <strain evidence="2 3">NBRC 104335</strain>
    </source>
</reference>
<accession>A0ABP9UUW9</accession>
<organism evidence="2 3">
    <name type="scientific">Haloferula sargassicola</name>
    <dbReference type="NCBI Taxonomy" id="490096"/>
    <lineage>
        <taxon>Bacteria</taxon>
        <taxon>Pseudomonadati</taxon>
        <taxon>Verrucomicrobiota</taxon>
        <taxon>Verrucomicrobiia</taxon>
        <taxon>Verrucomicrobiales</taxon>
        <taxon>Verrucomicrobiaceae</taxon>
        <taxon>Haloferula</taxon>
    </lineage>
</organism>
<sequence>MIAAIFDILLNQTFLLDAAGLVGLGLVAMGAIRLAERYHSINAPLMIWGAVALILGRIGILAFSQIAGTQAVYTIPKWAFWSLVNVPVGLLTLGVGLIVAGLWLHERDVDAKFVEATA</sequence>
<keyword evidence="1" id="KW-1133">Transmembrane helix</keyword>
<feature type="transmembrane region" description="Helical" evidence="1">
    <location>
        <begin position="78"/>
        <end position="104"/>
    </location>
</feature>
<gene>
    <name evidence="2" type="ORF">Hsar01_03412</name>
</gene>
<feature type="transmembrane region" description="Helical" evidence="1">
    <location>
        <begin position="14"/>
        <end position="35"/>
    </location>
</feature>
<feature type="transmembrane region" description="Helical" evidence="1">
    <location>
        <begin position="47"/>
        <end position="66"/>
    </location>
</feature>
<keyword evidence="1" id="KW-0812">Transmembrane</keyword>
<protein>
    <submittedName>
        <fullName evidence="2">Uncharacterized protein</fullName>
    </submittedName>
</protein>
<dbReference type="EMBL" id="BAABRI010000021">
    <property type="protein sequence ID" value="GAA5484171.1"/>
    <property type="molecule type" value="Genomic_DNA"/>
</dbReference>
<dbReference type="Proteomes" id="UP001476282">
    <property type="component" value="Unassembled WGS sequence"/>
</dbReference>